<sequence>MELTDDRDEFINDSSDDLPETEANFPETEVSISTTSLSSSSHISESQIEEDDNDYDSMSPIKRFPFLSRSNPMAWYRDVFNFTSTEAKCPVCKKAHSHRGMWGDWSCLGLGLVFDYLSRVRKELGMRQSLNTMQAIFYANLEL</sequence>
<name>A0A9N9D3C3_9GLOM</name>
<dbReference type="EMBL" id="CAJVPL010003032">
    <property type="protein sequence ID" value="CAG8624713.1"/>
    <property type="molecule type" value="Genomic_DNA"/>
</dbReference>
<organism evidence="2 3">
    <name type="scientific">Ambispora gerdemannii</name>
    <dbReference type="NCBI Taxonomy" id="144530"/>
    <lineage>
        <taxon>Eukaryota</taxon>
        <taxon>Fungi</taxon>
        <taxon>Fungi incertae sedis</taxon>
        <taxon>Mucoromycota</taxon>
        <taxon>Glomeromycotina</taxon>
        <taxon>Glomeromycetes</taxon>
        <taxon>Archaeosporales</taxon>
        <taxon>Ambisporaceae</taxon>
        <taxon>Ambispora</taxon>
    </lineage>
</organism>
<evidence type="ECO:0000256" key="1">
    <source>
        <dbReference type="SAM" id="MobiDB-lite"/>
    </source>
</evidence>
<accession>A0A9N9D3C3</accession>
<gene>
    <name evidence="2" type="ORF">AGERDE_LOCUS10228</name>
</gene>
<feature type="region of interest" description="Disordered" evidence="1">
    <location>
        <begin position="1"/>
        <end position="56"/>
    </location>
</feature>
<keyword evidence="3" id="KW-1185">Reference proteome</keyword>
<evidence type="ECO:0000313" key="2">
    <source>
        <dbReference type="EMBL" id="CAG8624713.1"/>
    </source>
</evidence>
<proteinExistence type="predicted"/>
<reference evidence="2" key="1">
    <citation type="submission" date="2021-06" db="EMBL/GenBank/DDBJ databases">
        <authorList>
            <person name="Kallberg Y."/>
            <person name="Tangrot J."/>
            <person name="Rosling A."/>
        </authorList>
    </citation>
    <scope>NUCLEOTIDE SEQUENCE</scope>
    <source>
        <strain evidence="2">MT106</strain>
    </source>
</reference>
<protein>
    <submittedName>
        <fullName evidence="2">7292_t:CDS:1</fullName>
    </submittedName>
</protein>
<dbReference type="AlphaFoldDB" id="A0A9N9D3C3"/>
<evidence type="ECO:0000313" key="3">
    <source>
        <dbReference type="Proteomes" id="UP000789831"/>
    </source>
</evidence>
<dbReference type="Proteomes" id="UP000789831">
    <property type="component" value="Unassembled WGS sequence"/>
</dbReference>
<feature type="compositionally biased region" description="Low complexity" evidence="1">
    <location>
        <begin position="27"/>
        <end position="46"/>
    </location>
</feature>
<dbReference type="OrthoDB" id="2324539at2759"/>
<comment type="caution">
    <text evidence="2">The sequence shown here is derived from an EMBL/GenBank/DDBJ whole genome shotgun (WGS) entry which is preliminary data.</text>
</comment>